<dbReference type="AlphaFoldDB" id="A0A2R6XZP0"/>
<dbReference type="Proteomes" id="UP000244338">
    <property type="component" value="Unassembled WGS sequence"/>
</dbReference>
<accession>A0A2R6XZP0</accession>
<name>A0A2R6XZP0_9BACL</name>
<organism evidence="1 2">
    <name type="scientific">Candidatus Carbonibacillus altaicus</name>
    <dbReference type="NCBI Taxonomy" id="2163959"/>
    <lineage>
        <taxon>Bacteria</taxon>
        <taxon>Bacillati</taxon>
        <taxon>Bacillota</taxon>
        <taxon>Bacilli</taxon>
        <taxon>Bacillales</taxon>
        <taxon>Candidatus Carbonibacillus</taxon>
    </lineage>
</organism>
<dbReference type="Gene3D" id="1.10.540.10">
    <property type="entry name" value="Acyl-CoA dehydrogenase/oxidase, N-terminal domain"/>
    <property type="match status" value="1"/>
</dbReference>
<dbReference type="PANTHER" id="PTHR43884:SF12">
    <property type="entry name" value="ISOVALERYL-COA DEHYDROGENASE, MITOCHONDRIAL-RELATED"/>
    <property type="match status" value="1"/>
</dbReference>
<evidence type="ECO:0000313" key="1">
    <source>
        <dbReference type="EMBL" id="PTQ55881.1"/>
    </source>
</evidence>
<dbReference type="InterPro" id="IPR037069">
    <property type="entry name" value="AcylCoA_DH/ox_N_sf"/>
</dbReference>
<dbReference type="GO" id="GO:0050660">
    <property type="term" value="F:flavin adenine dinucleotide binding"/>
    <property type="evidence" value="ECO:0007669"/>
    <property type="project" value="InterPro"/>
</dbReference>
<evidence type="ECO:0000313" key="2">
    <source>
        <dbReference type="Proteomes" id="UP000244338"/>
    </source>
</evidence>
<dbReference type="InterPro" id="IPR046373">
    <property type="entry name" value="Acyl-CoA_Oxase/DH_mid-dom_sf"/>
</dbReference>
<sequence>MREHPSGSPERGGRMVQPANRELVSLETIIAQEIVPYVREIDGGGHVPHPFLQSLGRGGYFRGQGQWVTETMADGLLLVEKTANVCLTSAFMLWCHLAALIYLQNGQSMYLKRNVLPQLESGEVPGGTGLSNPLKFYAGLEKLRLRARRTQDGYIVSGCLPSVSNLADRSWFGAIAALEGEERQIFCMVSCAQEGLMLKARQHFAGLNGSATYSCYFHDVFIPDDWIVSEDAAQFVQYVRPVFILYQVPLALGLAGACLQSISRRTRTIEKFAGCFLEKIEAMKHQFHVLRDQAYRLSQNGTIHHHLSDVLRLRQDAVFLALEVANAEMIIRGGSSYVRESETYRRLREAHFLVHLTPTIKHLSQWLSR</sequence>
<dbReference type="SUPFAM" id="SSF56645">
    <property type="entry name" value="Acyl-CoA dehydrogenase NM domain-like"/>
    <property type="match status" value="1"/>
</dbReference>
<reference evidence="2" key="1">
    <citation type="journal article" date="2018" name="Sci. Rep.">
        <title>Lignite coal burning seam in the remote Altai Mountains harbors a hydrogen-driven thermophilic microbial community.</title>
        <authorList>
            <person name="Kadnikov V.V."/>
            <person name="Mardanov A.V."/>
            <person name="Ivasenko D.A."/>
            <person name="Antsiferov D.V."/>
            <person name="Beletsky A.V."/>
            <person name="Karnachuk O.V."/>
            <person name="Ravin N.V."/>
        </authorList>
    </citation>
    <scope>NUCLEOTIDE SEQUENCE [LARGE SCALE GENOMIC DNA]</scope>
</reference>
<dbReference type="Gene3D" id="2.40.110.10">
    <property type="entry name" value="Butyryl-CoA Dehydrogenase, subunit A, domain 2"/>
    <property type="match status" value="1"/>
</dbReference>
<dbReference type="InterPro" id="IPR009100">
    <property type="entry name" value="AcylCoA_DH/oxidase_NM_dom_sf"/>
</dbReference>
<gene>
    <name evidence="1" type="ORF">BSOLF_1313</name>
</gene>
<proteinExistence type="predicted"/>
<dbReference type="EMBL" id="PEBX01000064">
    <property type="protein sequence ID" value="PTQ55881.1"/>
    <property type="molecule type" value="Genomic_DNA"/>
</dbReference>
<dbReference type="PANTHER" id="PTHR43884">
    <property type="entry name" value="ACYL-COA DEHYDROGENASE"/>
    <property type="match status" value="1"/>
</dbReference>
<dbReference type="Gene3D" id="1.20.140.10">
    <property type="entry name" value="Butyryl-CoA Dehydrogenase, subunit A, domain 3"/>
    <property type="match status" value="1"/>
</dbReference>
<dbReference type="GO" id="GO:0003995">
    <property type="term" value="F:acyl-CoA dehydrogenase activity"/>
    <property type="evidence" value="ECO:0007669"/>
    <property type="project" value="TreeGrafter"/>
</dbReference>
<protein>
    <submittedName>
        <fullName evidence="1">Butyryl-CoA dehydrogenase</fullName>
    </submittedName>
</protein>
<comment type="caution">
    <text evidence="1">The sequence shown here is derived from an EMBL/GenBank/DDBJ whole genome shotgun (WGS) entry which is preliminary data.</text>
</comment>